<gene>
    <name evidence="1" type="ORF">N7493_007057</name>
</gene>
<dbReference type="Proteomes" id="UP001215712">
    <property type="component" value="Unassembled WGS sequence"/>
</dbReference>
<comment type="caution">
    <text evidence="1">The sequence shown here is derived from an EMBL/GenBank/DDBJ whole genome shotgun (WGS) entry which is preliminary data.</text>
</comment>
<proteinExistence type="predicted"/>
<dbReference type="AlphaFoldDB" id="A0AAD6HJX5"/>
<reference evidence="1" key="2">
    <citation type="submission" date="2023-01" db="EMBL/GenBank/DDBJ databases">
        <authorList>
            <person name="Petersen C."/>
        </authorList>
    </citation>
    <scope>NUCLEOTIDE SEQUENCE</scope>
    <source>
        <strain evidence="1">IBT 17514</strain>
    </source>
</reference>
<protein>
    <submittedName>
        <fullName evidence="1">Uncharacterized protein</fullName>
    </submittedName>
</protein>
<dbReference type="EMBL" id="JAQJAN010000009">
    <property type="protein sequence ID" value="KAJ5720179.1"/>
    <property type="molecule type" value="Genomic_DNA"/>
</dbReference>
<accession>A0AAD6HJX5</accession>
<evidence type="ECO:0000313" key="1">
    <source>
        <dbReference type="EMBL" id="KAJ5720179.1"/>
    </source>
</evidence>
<reference evidence="1" key="1">
    <citation type="journal article" date="2023" name="IMA Fungus">
        <title>Comparative genomic study of the Penicillium genus elucidates a diverse pangenome and 15 lateral gene transfer events.</title>
        <authorList>
            <person name="Petersen C."/>
            <person name="Sorensen T."/>
            <person name="Nielsen M.R."/>
            <person name="Sondergaard T.E."/>
            <person name="Sorensen J.L."/>
            <person name="Fitzpatrick D.A."/>
            <person name="Frisvad J.C."/>
            <person name="Nielsen K.L."/>
        </authorList>
    </citation>
    <scope>NUCLEOTIDE SEQUENCE</scope>
    <source>
        <strain evidence="1">IBT 17514</strain>
    </source>
</reference>
<keyword evidence="2" id="KW-1185">Reference proteome</keyword>
<evidence type="ECO:0000313" key="2">
    <source>
        <dbReference type="Proteomes" id="UP001215712"/>
    </source>
</evidence>
<name>A0AAD6HJX5_9EURO</name>
<organism evidence="1 2">
    <name type="scientific">Penicillium malachiteum</name>
    <dbReference type="NCBI Taxonomy" id="1324776"/>
    <lineage>
        <taxon>Eukaryota</taxon>
        <taxon>Fungi</taxon>
        <taxon>Dikarya</taxon>
        <taxon>Ascomycota</taxon>
        <taxon>Pezizomycotina</taxon>
        <taxon>Eurotiomycetes</taxon>
        <taxon>Eurotiomycetidae</taxon>
        <taxon>Eurotiales</taxon>
        <taxon>Aspergillaceae</taxon>
        <taxon>Penicillium</taxon>
    </lineage>
</organism>
<sequence>MSNSSIILFDNAAEENSDPSVENQGAEIPLDVPNRLGSLEAVLSHLQNMGFMSLGSMHRNYLGIFVRWVGRADHVESAPNGSIPRNMHDGPSACNIFGLAKSDRLFQGDWIGLASHHLGVAIGDGMLYVSWDGATEVDHWEVEVLGDDVSFYIVSQVITTGFETEIGLSSQPLQDSPIRPVEVLQVRR</sequence>